<dbReference type="EC" id="3.1.-.-" evidence="5"/>
<reference evidence="7 8" key="1">
    <citation type="submission" date="2024-06" db="EMBL/GenBank/DDBJ databases">
        <title>Caproicibacterium argilliputei sp. nov, a novel caproic acid producing anaerobic bacterium isolated from pit mud.</title>
        <authorList>
            <person name="Xia S."/>
        </authorList>
    </citation>
    <scope>NUCLEOTIDE SEQUENCE [LARGE SCALE GENOMIC DNA]</scope>
    <source>
        <strain evidence="7 8">ZCY20-5</strain>
    </source>
</reference>
<keyword evidence="1 5" id="KW-0963">Cytoplasm</keyword>
<comment type="similarity">
    <text evidence="5">Belongs to the YqgF HJR family.</text>
</comment>
<evidence type="ECO:0000313" key="8">
    <source>
        <dbReference type="Proteomes" id="UP001300604"/>
    </source>
</evidence>
<keyword evidence="2 5" id="KW-0690">Ribosome biogenesis</keyword>
<evidence type="ECO:0000256" key="2">
    <source>
        <dbReference type="ARBA" id="ARBA00022517"/>
    </source>
</evidence>
<dbReference type="GO" id="GO:0016788">
    <property type="term" value="F:hydrolase activity, acting on ester bonds"/>
    <property type="evidence" value="ECO:0007669"/>
    <property type="project" value="UniProtKB-UniRule"/>
</dbReference>
<evidence type="ECO:0000259" key="6">
    <source>
        <dbReference type="SMART" id="SM00732"/>
    </source>
</evidence>
<dbReference type="GO" id="GO:0005829">
    <property type="term" value="C:cytosol"/>
    <property type="evidence" value="ECO:0007669"/>
    <property type="project" value="TreeGrafter"/>
</dbReference>
<protein>
    <recommendedName>
        <fullName evidence="5">Putative pre-16S rRNA nuclease</fullName>
        <ecNumber evidence="5">3.1.-.-</ecNumber>
    </recommendedName>
</protein>
<proteinExistence type="inferred from homology"/>
<dbReference type="PANTHER" id="PTHR33317:SF4">
    <property type="entry name" value="POLYNUCLEOTIDYL TRANSFERASE, RIBONUCLEASE H-LIKE SUPERFAMILY PROTEIN"/>
    <property type="match status" value="1"/>
</dbReference>
<keyword evidence="8" id="KW-1185">Reference proteome</keyword>
<reference evidence="8" key="3">
    <citation type="submission" date="2024-06" db="EMBL/GenBank/DDBJ databases">
        <authorList>
            <person name="Zeng C."/>
        </authorList>
    </citation>
    <scope>NUCLEOTIDE SEQUENCE [LARGE SCALE GENOMIC DNA]</scope>
    <source>
        <strain evidence="8">ZCY20-5</strain>
    </source>
</reference>
<dbReference type="InterPro" id="IPR006641">
    <property type="entry name" value="YqgF/RNaseH-like_dom"/>
</dbReference>
<dbReference type="Proteomes" id="UP001300604">
    <property type="component" value="Chromosome"/>
</dbReference>
<dbReference type="HAMAP" id="MF_00651">
    <property type="entry name" value="Nuclease_YqgF"/>
    <property type="match status" value="1"/>
</dbReference>
<reference evidence="8" key="2">
    <citation type="submission" date="2024-06" db="EMBL/GenBank/DDBJ databases">
        <title>Caproicibacterium argilliputei sp. nov, a novel caproic acid producing anaerobic bacterium isolated from pit mud.</title>
        <authorList>
            <person name="Zeng C."/>
        </authorList>
    </citation>
    <scope>NUCLEOTIDE SEQUENCE [LARGE SCALE GENOMIC DNA]</scope>
    <source>
        <strain evidence="8">ZCY20-5</strain>
    </source>
</reference>
<dbReference type="EMBL" id="CP135996">
    <property type="protein sequence ID" value="WOC32762.1"/>
    <property type="molecule type" value="Genomic_DNA"/>
</dbReference>
<gene>
    <name evidence="7" type="primary">ruvX</name>
    <name evidence="7" type="ORF">PXC00_02495</name>
</gene>
<dbReference type="GO" id="GO:0004518">
    <property type="term" value="F:nuclease activity"/>
    <property type="evidence" value="ECO:0007669"/>
    <property type="project" value="UniProtKB-KW"/>
</dbReference>
<accession>A0AA97H326</accession>
<dbReference type="SUPFAM" id="SSF53098">
    <property type="entry name" value="Ribonuclease H-like"/>
    <property type="match status" value="1"/>
</dbReference>
<dbReference type="GO" id="GO:0000967">
    <property type="term" value="P:rRNA 5'-end processing"/>
    <property type="evidence" value="ECO:0007669"/>
    <property type="project" value="UniProtKB-UniRule"/>
</dbReference>
<comment type="function">
    <text evidence="5">Could be a nuclease involved in processing of the 5'-end of pre-16S rRNA.</text>
</comment>
<evidence type="ECO:0000313" key="7">
    <source>
        <dbReference type="EMBL" id="WOC32762.1"/>
    </source>
</evidence>
<dbReference type="RefSeq" id="WP_275845723.1">
    <property type="nucleotide sequence ID" value="NZ_CP135996.1"/>
</dbReference>
<feature type="domain" description="YqgF/RNase H-like" evidence="6">
    <location>
        <begin position="1"/>
        <end position="101"/>
    </location>
</feature>
<dbReference type="AlphaFoldDB" id="A0AA97H326"/>
<dbReference type="InterPro" id="IPR037027">
    <property type="entry name" value="YqgF/RNaseH-like_dom_sf"/>
</dbReference>
<dbReference type="CDD" id="cd16964">
    <property type="entry name" value="YqgF"/>
    <property type="match status" value="1"/>
</dbReference>
<dbReference type="Gene3D" id="3.30.420.140">
    <property type="entry name" value="YqgF/RNase H-like domain"/>
    <property type="match status" value="1"/>
</dbReference>
<evidence type="ECO:0000256" key="1">
    <source>
        <dbReference type="ARBA" id="ARBA00022490"/>
    </source>
</evidence>
<keyword evidence="4 5" id="KW-0378">Hydrolase</keyword>
<sequence length="141" mass="15102">MRILGIDLGHARTGFAVSDESGFLASPLEVVPSYNWDKLLPTAAEKIKQTGAQKVVVGLPRNMDGTEGESAQNARAFGEKLEALAGVPVILWDERCTTITAHGYLNESNVRGKKRKAVVDAVAATVILQGYLDSLKLGNHS</sequence>
<dbReference type="InterPro" id="IPR005227">
    <property type="entry name" value="YqgF"/>
</dbReference>
<evidence type="ECO:0000256" key="3">
    <source>
        <dbReference type="ARBA" id="ARBA00022722"/>
    </source>
</evidence>
<dbReference type="SMART" id="SM00732">
    <property type="entry name" value="YqgFc"/>
    <property type="match status" value="1"/>
</dbReference>
<dbReference type="KEGG" id="carl:PXC00_02495"/>
<dbReference type="InterPro" id="IPR012337">
    <property type="entry name" value="RNaseH-like_sf"/>
</dbReference>
<comment type="subcellular location">
    <subcellularLocation>
        <location evidence="5">Cytoplasm</location>
    </subcellularLocation>
</comment>
<keyword evidence="3 5" id="KW-0540">Nuclease</keyword>
<dbReference type="NCBIfam" id="TIGR00250">
    <property type="entry name" value="RNAse_H_YqgF"/>
    <property type="match status" value="1"/>
</dbReference>
<organism evidence="7 8">
    <name type="scientific">Caproicibacterium argilliputei</name>
    <dbReference type="NCBI Taxonomy" id="3030016"/>
    <lineage>
        <taxon>Bacteria</taxon>
        <taxon>Bacillati</taxon>
        <taxon>Bacillota</taxon>
        <taxon>Clostridia</taxon>
        <taxon>Eubacteriales</taxon>
        <taxon>Oscillospiraceae</taxon>
        <taxon>Caproicibacterium</taxon>
    </lineage>
</organism>
<dbReference type="PANTHER" id="PTHR33317">
    <property type="entry name" value="POLYNUCLEOTIDYL TRANSFERASE, RIBONUCLEASE H-LIKE SUPERFAMILY PROTEIN"/>
    <property type="match status" value="1"/>
</dbReference>
<evidence type="ECO:0000256" key="4">
    <source>
        <dbReference type="ARBA" id="ARBA00022801"/>
    </source>
</evidence>
<evidence type="ECO:0000256" key="5">
    <source>
        <dbReference type="HAMAP-Rule" id="MF_00651"/>
    </source>
</evidence>
<name>A0AA97H326_9FIRM</name>
<dbReference type="Pfam" id="PF03652">
    <property type="entry name" value="RuvX"/>
    <property type="match status" value="1"/>
</dbReference>